<dbReference type="SUPFAM" id="SSF82784">
    <property type="entry name" value="OsmC-like"/>
    <property type="match status" value="1"/>
</dbReference>
<evidence type="ECO:0000313" key="1">
    <source>
        <dbReference type="EMBL" id="MPV36041.1"/>
    </source>
</evidence>
<organism evidence="1 2">
    <name type="scientific">Georgenia subflava</name>
    <dbReference type="NCBI Taxonomy" id="1622177"/>
    <lineage>
        <taxon>Bacteria</taxon>
        <taxon>Bacillati</taxon>
        <taxon>Actinomycetota</taxon>
        <taxon>Actinomycetes</taxon>
        <taxon>Micrococcales</taxon>
        <taxon>Bogoriellaceae</taxon>
        <taxon>Georgenia</taxon>
    </lineage>
</organism>
<comment type="caution">
    <text evidence="1">The sequence shown here is derived from an EMBL/GenBank/DDBJ whole genome shotgun (WGS) entry which is preliminary data.</text>
</comment>
<dbReference type="PANTHER" id="PTHR35368">
    <property type="entry name" value="HYDROPEROXIDE REDUCTASE"/>
    <property type="match status" value="1"/>
</dbReference>
<dbReference type="OrthoDB" id="9811389at2"/>
<dbReference type="Gene3D" id="3.30.300.20">
    <property type="match status" value="1"/>
</dbReference>
<dbReference type="EMBL" id="WHPC01000006">
    <property type="protein sequence ID" value="MPV36041.1"/>
    <property type="molecule type" value="Genomic_DNA"/>
</dbReference>
<dbReference type="PANTHER" id="PTHR35368:SF1">
    <property type="entry name" value="HYDROPEROXIDE REDUCTASE"/>
    <property type="match status" value="1"/>
</dbReference>
<dbReference type="InterPro" id="IPR052924">
    <property type="entry name" value="OsmC/Ohr_hydroprdx_reductase"/>
</dbReference>
<proteinExistence type="predicted"/>
<keyword evidence="2" id="KW-1185">Reference proteome</keyword>
<sequence length="147" mass="15778">MADFTAEGSWKGQLSTAVEARHFSFVVAEPTSFGGTDESANPIEYLLGSLSGCVTVVVETVAKELGVTVEALDTHATGSIDLRGFLGTADVSPHFQELTLTLTLTTDVPEAELDELKALVLRRCPVFNLIKDAGVDIREVWQVRPTA</sequence>
<dbReference type="InterPro" id="IPR015946">
    <property type="entry name" value="KH_dom-like_a/b"/>
</dbReference>
<protein>
    <submittedName>
        <fullName evidence="1">OsmC family peroxiredoxin</fullName>
    </submittedName>
</protein>
<gene>
    <name evidence="1" type="ORF">GB881_03090</name>
</gene>
<dbReference type="Pfam" id="PF02566">
    <property type="entry name" value="OsmC"/>
    <property type="match status" value="1"/>
</dbReference>
<dbReference type="InterPro" id="IPR036102">
    <property type="entry name" value="OsmC/Ohrsf"/>
</dbReference>
<name>A0A6N7EF81_9MICO</name>
<dbReference type="AlphaFoldDB" id="A0A6N7EF81"/>
<accession>A0A6N7EF81</accession>
<evidence type="ECO:0000313" key="2">
    <source>
        <dbReference type="Proteomes" id="UP000437709"/>
    </source>
</evidence>
<dbReference type="InterPro" id="IPR003718">
    <property type="entry name" value="OsmC/Ohr_fam"/>
</dbReference>
<dbReference type="Proteomes" id="UP000437709">
    <property type="component" value="Unassembled WGS sequence"/>
</dbReference>
<reference evidence="1 2" key="1">
    <citation type="submission" date="2019-10" db="EMBL/GenBank/DDBJ databases">
        <title>Georgenia wutianyii sp. nov. and Georgenia yuyongxinii sp. nov. isolated from plateau pika (Ochotona curzoniae) in the Qinghai-Tibet plateau of China.</title>
        <authorList>
            <person name="Tian Z."/>
        </authorList>
    </citation>
    <scope>NUCLEOTIDE SEQUENCE [LARGE SCALE GENOMIC DNA]</scope>
    <source>
        <strain evidence="1 2">JCM 19765</strain>
    </source>
</reference>